<dbReference type="InterPro" id="IPR011009">
    <property type="entry name" value="Kinase-like_dom_sf"/>
</dbReference>
<keyword evidence="4" id="KW-1185">Reference proteome</keyword>
<name>A0AA39UNJ1_9AGAR</name>
<protein>
    <submittedName>
        <fullName evidence="3">Kinase-like domain-containing protein</fullName>
    </submittedName>
</protein>
<evidence type="ECO:0000259" key="2">
    <source>
        <dbReference type="Pfam" id="PF01636"/>
    </source>
</evidence>
<gene>
    <name evidence="3" type="ORF">EDD18DRAFT_249594</name>
</gene>
<evidence type="ECO:0000313" key="4">
    <source>
        <dbReference type="Proteomes" id="UP001175228"/>
    </source>
</evidence>
<dbReference type="AlphaFoldDB" id="A0AA39UNJ1"/>
<accession>A0AA39UNJ1</accession>
<feature type="region of interest" description="Disordered" evidence="1">
    <location>
        <begin position="305"/>
        <end position="328"/>
    </location>
</feature>
<evidence type="ECO:0000256" key="1">
    <source>
        <dbReference type="SAM" id="MobiDB-lite"/>
    </source>
</evidence>
<dbReference type="EMBL" id="JAUEPU010000017">
    <property type="protein sequence ID" value="KAK0495658.1"/>
    <property type="molecule type" value="Genomic_DNA"/>
</dbReference>
<keyword evidence="3" id="KW-0808">Transferase</keyword>
<dbReference type="PANTHER" id="PTHR21310">
    <property type="entry name" value="AMINOGLYCOSIDE PHOSPHOTRANSFERASE-RELATED-RELATED"/>
    <property type="match status" value="1"/>
</dbReference>
<dbReference type="PANTHER" id="PTHR21310:SF15">
    <property type="entry name" value="AMINOGLYCOSIDE PHOSPHOTRANSFERASE DOMAIN-CONTAINING PROTEIN"/>
    <property type="match status" value="1"/>
</dbReference>
<evidence type="ECO:0000313" key="3">
    <source>
        <dbReference type="EMBL" id="KAK0495658.1"/>
    </source>
</evidence>
<dbReference type="GO" id="GO:0016301">
    <property type="term" value="F:kinase activity"/>
    <property type="evidence" value="ECO:0007669"/>
    <property type="project" value="UniProtKB-KW"/>
</dbReference>
<organism evidence="3 4">
    <name type="scientific">Armillaria luteobubalina</name>
    <dbReference type="NCBI Taxonomy" id="153913"/>
    <lineage>
        <taxon>Eukaryota</taxon>
        <taxon>Fungi</taxon>
        <taxon>Dikarya</taxon>
        <taxon>Basidiomycota</taxon>
        <taxon>Agaricomycotina</taxon>
        <taxon>Agaricomycetes</taxon>
        <taxon>Agaricomycetidae</taxon>
        <taxon>Agaricales</taxon>
        <taxon>Marasmiineae</taxon>
        <taxon>Physalacriaceae</taxon>
        <taxon>Armillaria</taxon>
    </lineage>
</organism>
<keyword evidence="3" id="KW-0418">Kinase</keyword>
<comment type="caution">
    <text evidence="3">The sequence shown here is derived from an EMBL/GenBank/DDBJ whole genome shotgun (WGS) entry which is preliminary data.</text>
</comment>
<dbReference type="Proteomes" id="UP001175228">
    <property type="component" value="Unassembled WGS sequence"/>
</dbReference>
<dbReference type="Pfam" id="PF01636">
    <property type="entry name" value="APH"/>
    <property type="match status" value="1"/>
</dbReference>
<dbReference type="InterPro" id="IPR051678">
    <property type="entry name" value="AGP_Transferase"/>
</dbReference>
<dbReference type="InterPro" id="IPR002575">
    <property type="entry name" value="Aminoglycoside_PTrfase"/>
</dbReference>
<dbReference type="SUPFAM" id="SSF56112">
    <property type="entry name" value="Protein kinase-like (PK-like)"/>
    <property type="match status" value="1"/>
</dbReference>
<proteinExistence type="predicted"/>
<feature type="domain" description="Aminoglycoside phosphotransferase" evidence="2">
    <location>
        <begin position="52"/>
        <end position="283"/>
    </location>
</feature>
<reference evidence="3" key="1">
    <citation type="submission" date="2023-06" db="EMBL/GenBank/DDBJ databases">
        <authorList>
            <consortium name="Lawrence Berkeley National Laboratory"/>
            <person name="Ahrendt S."/>
            <person name="Sahu N."/>
            <person name="Indic B."/>
            <person name="Wong-Bajracharya J."/>
            <person name="Merenyi Z."/>
            <person name="Ke H.-M."/>
            <person name="Monk M."/>
            <person name="Kocsube S."/>
            <person name="Drula E."/>
            <person name="Lipzen A."/>
            <person name="Balint B."/>
            <person name="Henrissat B."/>
            <person name="Andreopoulos B."/>
            <person name="Martin F.M."/>
            <person name="Harder C.B."/>
            <person name="Rigling D."/>
            <person name="Ford K.L."/>
            <person name="Foster G.D."/>
            <person name="Pangilinan J."/>
            <person name="Papanicolaou A."/>
            <person name="Barry K."/>
            <person name="LaButti K."/>
            <person name="Viragh M."/>
            <person name="Koriabine M."/>
            <person name="Yan M."/>
            <person name="Riley R."/>
            <person name="Champramary S."/>
            <person name="Plett K.L."/>
            <person name="Tsai I.J."/>
            <person name="Slot J."/>
            <person name="Sipos G."/>
            <person name="Plett J."/>
            <person name="Nagy L.G."/>
            <person name="Grigoriev I.V."/>
        </authorList>
    </citation>
    <scope>NUCLEOTIDE SEQUENCE</scope>
    <source>
        <strain evidence="3">HWK02</strain>
    </source>
</reference>
<sequence length="435" mass="48475">MTSHSPELSASASSCCNHIGHLEEQISMDALQSLICKHARSPSAVIQTPPMKGSYNLVYIIKLPDGRKWVARISEPSSTDPQKFESTVGTMRLISEKTSIPLPIIHAYDSGSNNSLRFPYMLTSFIEGVPLSSLWTKQGALNDETRRHIFQQIAEYMAQFRTLGFTQIGTLEFPGCDSSSYTIGPLREVKEGKVVYEIGPFSTTLSYINELSSALLAKPLNSSLYSHFSVLRLISLFLPDKRFDGPPFVLSPPDFDSQNLMVDPHTFDVTGIMDWDDVYVGPRQGGYARYPSWITRDWDPVTYDYEPSDSSASETSSDDGEEENAALKEAEAARLARNLSSCEEPPATLQAHRDLYLSIYSTVDPEGADITRYSHIFEAVHIALTQPEISAGIVSKLIEYVFKKKWVTMGDLLLGIEQGDWIKVQIEEKNVESCA</sequence>